<evidence type="ECO:0000313" key="2">
    <source>
        <dbReference type="Proteomes" id="UP000228531"/>
    </source>
</evidence>
<sequence length="310" mass="35558">MTTTMNDDDAELDTPDDEVPPSIAEPLWFAELSPGGTGEGFFEKTSRHALMFVRRARPVLFVSFDNLSNVGDKSPERGPWAYKFARDLSVSHLGVMAYGKMWYRDADLISRMQKLRDEGFFEPYDRVVFSGSSMGAFAALVFASLVPGAHVLAFNPQSTLDPALVPWEERYWTGRRQDWTLPLGDARDALSEAGPVSVFYDPYFTPDRRHFERIVGPNVTGYKCWFSSHKSAVFLRKIDALKPIMTAGLLDEVTPDMFYHHYRRRRELRWYAGALADYYTQKGREDMAHRAMKNFRQLKRARTAEGRDPE</sequence>
<protein>
    <submittedName>
        <fullName evidence="1">Uncharacterized protein</fullName>
    </submittedName>
</protein>
<dbReference type="SUPFAM" id="SSF53474">
    <property type="entry name" value="alpha/beta-Hydrolases"/>
    <property type="match status" value="1"/>
</dbReference>
<dbReference type="EMBL" id="PGTY01000001">
    <property type="protein sequence ID" value="PJI91856.1"/>
    <property type="molecule type" value="Genomic_DNA"/>
</dbReference>
<reference evidence="1 2" key="1">
    <citation type="submission" date="2017-11" db="EMBL/GenBank/DDBJ databases">
        <title>Genomic Encyclopedia of Archaeal and Bacterial Type Strains, Phase II (KMG-II): From Individual Species to Whole Genera.</title>
        <authorList>
            <person name="Goeker M."/>
        </authorList>
    </citation>
    <scope>NUCLEOTIDE SEQUENCE [LARGE SCALE GENOMIC DNA]</scope>
    <source>
        <strain evidence="1 2">DSM 29128</strain>
    </source>
</reference>
<accession>A0A2M8WLV2</accession>
<organism evidence="1 2">
    <name type="scientific">Yoonia maricola</name>
    <dbReference type="NCBI Taxonomy" id="420999"/>
    <lineage>
        <taxon>Bacteria</taxon>
        <taxon>Pseudomonadati</taxon>
        <taxon>Pseudomonadota</taxon>
        <taxon>Alphaproteobacteria</taxon>
        <taxon>Rhodobacterales</taxon>
        <taxon>Paracoccaceae</taxon>
        <taxon>Yoonia</taxon>
    </lineage>
</organism>
<proteinExistence type="predicted"/>
<keyword evidence="2" id="KW-1185">Reference proteome</keyword>
<name>A0A2M8WLV2_9RHOB</name>
<comment type="caution">
    <text evidence="1">The sequence shown here is derived from an EMBL/GenBank/DDBJ whole genome shotgun (WGS) entry which is preliminary data.</text>
</comment>
<dbReference type="Proteomes" id="UP000228531">
    <property type="component" value="Unassembled WGS sequence"/>
</dbReference>
<dbReference type="AlphaFoldDB" id="A0A2M8WLV2"/>
<evidence type="ECO:0000313" key="1">
    <source>
        <dbReference type="EMBL" id="PJI91856.1"/>
    </source>
</evidence>
<gene>
    <name evidence="1" type="ORF">BC777_0697</name>
</gene>
<dbReference type="InterPro" id="IPR029058">
    <property type="entry name" value="AB_hydrolase_fold"/>
</dbReference>